<sequence length="246" mass="27774">MKRRFSSTSAPRKHSVHVTLHTVSAVSLPLRATLCESSTTLLVPLHLLRSASATAEPDTCHAAQLQRRCVHLGKALANVPVALAIGIRSAAYRLRRLAFRDAMRPSCERSQGLKSSGGRCERPAPPFSPASPSPPPSHPWRRVFDGRRADGWERKNRRPPIRDVERNTSASRRRRDGAFMPLLFFGARTRVFTFSCPHYFLTRPPGFSLQPRGRLLMRLVRGAGELIQWLVDKWMAVGWPEWRRDG</sequence>
<evidence type="ECO:0000313" key="2">
    <source>
        <dbReference type="Proteomes" id="UP000821845"/>
    </source>
</evidence>
<accession>A0ACB7T497</accession>
<proteinExistence type="predicted"/>
<dbReference type="Proteomes" id="UP000821845">
    <property type="component" value="Chromosome 11"/>
</dbReference>
<protein>
    <submittedName>
        <fullName evidence="1">Uncharacterized protein</fullName>
    </submittedName>
</protein>
<evidence type="ECO:0000313" key="1">
    <source>
        <dbReference type="EMBL" id="KAH6941725.1"/>
    </source>
</evidence>
<gene>
    <name evidence="1" type="ORF">HPB50_022936</name>
</gene>
<comment type="caution">
    <text evidence="1">The sequence shown here is derived from an EMBL/GenBank/DDBJ whole genome shotgun (WGS) entry which is preliminary data.</text>
</comment>
<reference evidence="1" key="1">
    <citation type="submission" date="2020-05" db="EMBL/GenBank/DDBJ databases">
        <title>Large-scale comparative analyses of tick genomes elucidate their genetic diversity and vector capacities.</title>
        <authorList>
            <person name="Jia N."/>
            <person name="Wang J."/>
            <person name="Shi W."/>
            <person name="Du L."/>
            <person name="Sun Y."/>
            <person name="Zhan W."/>
            <person name="Jiang J."/>
            <person name="Wang Q."/>
            <person name="Zhang B."/>
            <person name="Ji P."/>
            <person name="Sakyi L.B."/>
            <person name="Cui X."/>
            <person name="Yuan T."/>
            <person name="Jiang B."/>
            <person name="Yang W."/>
            <person name="Lam T.T.-Y."/>
            <person name="Chang Q."/>
            <person name="Ding S."/>
            <person name="Wang X."/>
            <person name="Zhu J."/>
            <person name="Ruan X."/>
            <person name="Zhao L."/>
            <person name="Wei J."/>
            <person name="Que T."/>
            <person name="Du C."/>
            <person name="Cheng J."/>
            <person name="Dai P."/>
            <person name="Han X."/>
            <person name="Huang E."/>
            <person name="Gao Y."/>
            <person name="Liu J."/>
            <person name="Shao H."/>
            <person name="Ye R."/>
            <person name="Li L."/>
            <person name="Wei W."/>
            <person name="Wang X."/>
            <person name="Wang C."/>
            <person name="Yang T."/>
            <person name="Huo Q."/>
            <person name="Li W."/>
            <person name="Guo W."/>
            <person name="Chen H."/>
            <person name="Zhou L."/>
            <person name="Ni X."/>
            <person name="Tian J."/>
            <person name="Zhou Y."/>
            <person name="Sheng Y."/>
            <person name="Liu T."/>
            <person name="Pan Y."/>
            <person name="Xia L."/>
            <person name="Li J."/>
            <person name="Zhao F."/>
            <person name="Cao W."/>
        </authorList>
    </citation>
    <scope>NUCLEOTIDE SEQUENCE</scope>
    <source>
        <strain evidence="1">Hyas-2018</strain>
    </source>
</reference>
<organism evidence="1 2">
    <name type="scientific">Hyalomma asiaticum</name>
    <name type="common">Tick</name>
    <dbReference type="NCBI Taxonomy" id="266040"/>
    <lineage>
        <taxon>Eukaryota</taxon>
        <taxon>Metazoa</taxon>
        <taxon>Ecdysozoa</taxon>
        <taxon>Arthropoda</taxon>
        <taxon>Chelicerata</taxon>
        <taxon>Arachnida</taxon>
        <taxon>Acari</taxon>
        <taxon>Parasitiformes</taxon>
        <taxon>Ixodida</taxon>
        <taxon>Ixodoidea</taxon>
        <taxon>Ixodidae</taxon>
        <taxon>Hyalomminae</taxon>
        <taxon>Hyalomma</taxon>
    </lineage>
</organism>
<keyword evidence="2" id="KW-1185">Reference proteome</keyword>
<dbReference type="EMBL" id="CM023491">
    <property type="protein sequence ID" value="KAH6941725.1"/>
    <property type="molecule type" value="Genomic_DNA"/>
</dbReference>
<name>A0ACB7T497_HYAAI</name>